<accession>A0A6A4RCD5</accession>
<keyword evidence="1" id="KW-1133">Transmembrane helix</keyword>
<name>A0A6A4RCD5_9RHOB</name>
<proteinExistence type="predicted"/>
<dbReference type="EMBL" id="WSFO01000004">
    <property type="protein sequence ID" value="KAE9630365.1"/>
    <property type="molecule type" value="Genomic_DNA"/>
</dbReference>
<sequence>MTGTAFSIACSLQPLVGQDPVIHVLAQFPALILAGALLGGRFRLPQHFTGPSLVLALVSLAIWMLPRSLDAALLDPVWMVAKFVTLPLCVGLPLAAAWSHVGSVLRGFLKAQAISMLLFLGFLYTHAPMRLCNSYLVDDQQRLGLGFVYVACALILWWIIPVFFGQISSNKKDDDNDVSRHGIELR</sequence>
<evidence type="ECO:0000256" key="1">
    <source>
        <dbReference type="SAM" id="Phobius"/>
    </source>
</evidence>
<dbReference type="AlphaFoldDB" id="A0A6A4RCD5"/>
<feature type="transmembrane region" description="Helical" evidence="1">
    <location>
        <begin position="147"/>
        <end position="164"/>
    </location>
</feature>
<feature type="transmembrane region" description="Helical" evidence="1">
    <location>
        <begin position="77"/>
        <end position="96"/>
    </location>
</feature>
<keyword evidence="1" id="KW-0812">Transmembrane</keyword>
<evidence type="ECO:0000313" key="3">
    <source>
        <dbReference type="Proteomes" id="UP000441586"/>
    </source>
</evidence>
<keyword evidence="1" id="KW-0472">Membrane</keyword>
<feature type="transmembrane region" description="Helical" evidence="1">
    <location>
        <begin position="108"/>
        <end position="127"/>
    </location>
</feature>
<dbReference type="Proteomes" id="UP000441586">
    <property type="component" value="Unassembled WGS sequence"/>
</dbReference>
<feature type="transmembrane region" description="Helical" evidence="1">
    <location>
        <begin position="47"/>
        <end position="65"/>
    </location>
</feature>
<reference evidence="2 3" key="1">
    <citation type="submission" date="2019-12" db="EMBL/GenBank/DDBJ databases">
        <authorList>
            <person name="Zhang Y.-J."/>
        </authorList>
    </citation>
    <scope>NUCLEOTIDE SEQUENCE [LARGE SCALE GENOMIC DNA]</scope>
    <source>
        <strain evidence="2 3">H18S-6</strain>
    </source>
</reference>
<gene>
    <name evidence="2" type="ORF">GP644_08145</name>
</gene>
<comment type="caution">
    <text evidence="2">The sequence shown here is derived from an EMBL/GenBank/DDBJ whole genome shotgun (WGS) entry which is preliminary data.</text>
</comment>
<protein>
    <submittedName>
        <fullName evidence="2">Uncharacterized protein</fullName>
    </submittedName>
</protein>
<feature type="transmembrane region" description="Helical" evidence="1">
    <location>
        <begin position="21"/>
        <end position="40"/>
    </location>
</feature>
<organism evidence="2 3">
    <name type="scientific">Parasedimentitalea maritima</name>
    <dbReference type="NCBI Taxonomy" id="2578117"/>
    <lineage>
        <taxon>Bacteria</taxon>
        <taxon>Pseudomonadati</taxon>
        <taxon>Pseudomonadota</taxon>
        <taxon>Alphaproteobacteria</taxon>
        <taxon>Rhodobacterales</taxon>
        <taxon>Paracoccaceae</taxon>
        <taxon>Parasedimentitalea</taxon>
    </lineage>
</organism>
<evidence type="ECO:0000313" key="2">
    <source>
        <dbReference type="EMBL" id="KAE9630365.1"/>
    </source>
</evidence>